<dbReference type="SUPFAM" id="SSF52467">
    <property type="entry name" value="DHS-like NAD/FAD-binding domain"/>
    <property type="match status" value="1"/>
</dbReference>
<dbReference type="InterPro" id="IPR011766">
    <property type="entry name" value="TPP_enzyme_TPP-bd"/>
</dbReference>
<dbReference type="PANTHER" id="PTHR42981:SF2">
    <property type="entry name" value="PYRUVATE DEHYDROGENASE [UBIQUINONE]"/>
    <property type="match status" value="1"/>
</dbReference>
<evidence type="ECO:0000313" key="8">
    <source>
        <dbReference type="Proteomes" id="UP000317646"/>
    </source>
</evidence>
<name>A0A502GY73_9BACT</name>
<dbReference type="Pfam" id="PF00205">
    <property type="entry name" value="TPP_enzyme_M"/>
    <property type="match status" value="1"/>
</dbReference>
<organism evidence="7 8">
    <name type="scientific">Hymenobacter nivis</name>
    <dbReference type="NCBI Taxonomy" id="1850093"/>
    <lineage>
        <taxon>Bacteria</taxon>
        <taxon>Pseudomonadati</taxon>
        <taxon>Bacteroidota</taxon>
        <taxon>Cytophagia</taxon>
        <taxon>Cytophagales</taxon>
        <taxon>Hymenobacteraceae</taxon>
        <taxon>Hymenobacter</taxon>
    </lineage>
</organism>
<proteinExistence type="inferred from homology"/>
<dbReference type="CDD" id="cd02014">
    <property type="entry name" value="TPP_POX"/>
    <property type="match status" value="1"/>
</dbReference>
<dbReference type="AlphaFoldDB" id="A0A502GY73"/>
<keyword evidence="8" id="KW-1185">Reference proteome</keyword>
<dbReference type="PANTHER" id="PTHR42981">
    <property type="entry name" value="PYRUVATE DEHYDROGENASE [UBIQUINONE]"/>
    <property type="match status" value="1"/>
</dbReference>
<dbReference type="Proteomes" id="UP000317646">
    <property type="component" value="Unassembled WGS sequence"/>
</dbReference>
<gene>
    <name evidence="7" type="ORF">EAH73_06440</name>
</gene>
<dbReference type="InterPro" id="IPR012001">
    <property type="entry name" value="Thiamin_PyroP_enz_TPP-bd_dom"/>
</dbReference>
<dbReference type="Gene3D" id="3.40.50.970">
    <property type="match status" value="2"/>
</dbReference>
<evidence type="ECO:0000256" key="2">
    <source>
        <dbReference type="ARBA" id="ARBA00023052"/>
    </source>
</evidence>
<dbReference type="Gene3D" id="3.40.50.1220">
    <property type="entry name" value="TPP-binding domain"/>
    <property type="match status" value="1"/>
</dbReference>
<dbReference type="GO" id="GO:0000287">
    <property type="term" value="F:magnesium ion binding"/>
    <property type="evidence" value="ECO:0007669"/>
    <property type="project" value="InterPro"/>
</dbReference>
<dbReference type="Pfam" id="PF02775">
    <property type="entry name" value="TPP_enzyme_C"/>
    <property type="match status" value="1"/>
</dbReference>
<evidence type="ECO:0000256" key="1">
    <source>
        <dbReference type="ARBA" id="ARBA00007812"/>
    </source>
</evidence>
<dbReference type="Pfam" id="PF02776">
    <property type="entry name" value="TPP_enzyme_N"/>
    <property type="match status" value="1"/>
</dbReference>
<dbReference type="InterPro" id="IPR012000">
    <property type="entry name" value="Thiamin_PyroP_enz_cen_dom"/>
</dbReference>
<evidence type="ECO:0000256" key="3">
    <source>
        <dbReference type="RuleBase" id="RU362132"/>
    </source>
</evidence>
<sequence>MSQKTVAEIIVDTLQAAGVKRVFGVVGDSLNGITDVLRARDGIEFVAVRHEEGGAFAAGAEAHLTGDLAVCAGSCGPGNTHLINGLYDCHRSRVPVLAIAAQIPSVEIGTGYFQETHPERLFQECSHYCQVIAVPDQAVRMVESAVTAALSLGGVAVLVIPGDVAYLKTEAPEVRLPTLRRHSALVPSASDIRQAAELLNDCKKITILAGIGCAGAHDELLQVAEALQAPVVHALRGKEVVEPNNPYDVGLTGLLGMPAGYHALMDADAILMLGTDFPYRQFFPDDARVVQVDKRPAHLGRRTRVEVGLAGDVAATLRELLPHLVAKGDADHLKTAQERHRNDDEHLAELATGDAGAPELHPQHVARLLNEIAAEDAIFTCDVGTPTIWAARYLHMNGRRRLLGSFVHGSMAGALSQAYGAALAYPSRQVVALCGDGGFAMLLSELLTVRQHKVPVKIIIFNNSALGFVELEMKAAGTLEYGTELDNPNFGALAEAAGIKGYRVSDPGQLESVLREALAHPGPVVVDAVVRRQELSIPPTIEAKQAAGFGLYALKALMDGRGGELLEVAKTNLFR</sequence>
<comment type="similarity">
    <text evidence="1 3">Belongs to the TPP enzyme family.</text>
</comment>
<dbReference type="GO" id="GO:0019752">
    <property type="term" value="P:carboxylic acid metabolic process"/>
    <property type="evidence" value="ECO:0007669"/>
    <property type="project" value="UniProtKB-ARBA"/>
</dbReference>
<accession>A0A502GY73</accession>
<feature type="domain" description="Thiamine pyrophosphate enzyme central" evidence="4">
    <location>
        <begin position="192"/>
        <end position="320"/>
    </location>
</feature>
<feature type="domain" description="Thiamine pyrophosphate enzyme N-terminal TPP-binding" evidence="6">
    <location>
        <begin position="5"/>
        <end position="115"/>
    </location>
</feature>
<evidence type="ECO:0000259" key="6">
    <source>
        <dbReference type="Pfam" id="PF02776"/>
    </source>
</evidence>
<protein>
    <submittedName>
        <fullName evidence="7">Ubiquinone-dependent pyruvate dehydrogenase</fullName>
    </submittedName>
</protein>
<dbReference type="NCBIfam" id="NF006591">
    <property type="entry name" value="PRK09124.1"/>
    <property type="match status" value="1"/>
</dbReference>
<dbReference type="CDD" id="cd07039">
    <property type="entry name" value="TPP_PYR_POX"/>
    <property type="match status" value="1"/>
</dbReference>
<dbReference type="SUPFAM" id="SSF52518">
    <property type="entry name" value="Thiamin diphosphate-binding fold (THDP-binding)"/>
    <property type="match status" value="2"/>
</dbReference>
<comment type="caution">
    <text evidence="7">The sequence shown here is derived from an EMBL/GenBank/DDBJ whole genome shotgun (WGS) entry which is preliminary data.</text>
</comment>
<dbReference type="InterPro" id="IPR029035">
    <property type="entry name" value="DHS-like_NAD/FAD-binding_dom"/>
</dbReference>
<dbReference type="InterPro" id="IPR047212">
    <property type="entry name" value="TPP_POXB-like"/>
</dbReference>
<dbReference type="GO" id="GO:0030976">
    <property type="term" value="F:thiamine pyrophosphate binding"/>
    <property type="evidence" value="ECO:0007669"/>
    <property type="project" value="InterPro"/>
</dbReference>
<keyword evidence="7" id="KW-0830">Ubiquinone</keyword>
<keyword evidence="2 3" id="KW-0786">Thiamine pyrophosphate</keyword>
<dbReference type="GO" id="GO:0003824">
    <property type="term" value="F:catalytic activity"/>
    <property type="evidence" value="ECO:0007669"/>
    <property type="project" value="InterPro"/>
</dbReference>
<evidence type="ECO:0000259" key="4">
    <source>
        <dbReference type="Pfam" id="PF00205"/>
    </source>
</evidence>
<dbReference type="InterPro" id="IPR029061">
    <property type="entry name" value="THDP-binding"/>
</dbReference>
<dbReference type="RefSeq" id="WP_140465663.1">
    <property type="nucleotide sequence ID" value="NZ_RCYZ01000002.1"/>
</dbReference>
<feature type="domain" description="Thiamine pyrophosphate enzyme TPP-binding" evidence="5">
    <location>
        <begin position="382"/>
        <end position="527"/>
    </location>
</feature>
<evidence type="ECO:0000313" key="7">
    <source>
        <dbReference type="EMBL" id="TPG67357.1"/>
    </source>
</evidence>
<dbReference type="OrthoDB" id="4494979at2"/>
<reference evidence="7 8" key="1">
    <citation type="journal article" date="2019" name="Environ. Microbiol.">
        <title>Species interactions and distinct microbial communities in high Arctic permafrost affected cryosols are associated with the CH4 and CO2 gas fluxes.</title>
        <authorList>
            <person name="Altshuler I."/>
            <person name="Hamel J."/>
            <person name="Turney S."/>
            <person name="Magnuson E."/>
            <person name="Levesque R."/>
            <person name="Greer C."/>
            <person name="Whyte L.G."/>
        </authorList>
    </citation>
    <scope>NUCLEOTIDE SEQUENCE [LARGE SCALE GENOMIC DNA]</scope>
    <source>
        <strain evidence="7 8">S9.2P</strain>
    </source>
</reference>
<evidence type="ECO:0000259" key="5">
    <source>
        <dbReference type="Pfam" id="PF02775"/>
    </source>
</evidence>
<dbReference type="InterPro" id="IPR047211">
    <property type="entry name" value="POXB-like"/>
</dbReference>
<dbReference type="InterPro" id="IPR047210">
    <property type="entry name" value="TPP_PYR_POXB-like"/>
</dbReference>
<dbReference type="EMBL" id="RCYZ01000002">
    <property type="protein sequence ID" value="TPG67357.1"/>
    <property type="molecule type" value="Genomic_DNA"/>
</dbReference>
<keyword evidence="7" id="KW-0670">Pyruvate</keyword>